<dbReference type="InterPro" id="IPR003340">
    <property type="entry name" value="B3_DNA-bd"/>
</dbReference>
<dbReference type="Proteomes" id="UP000607653">
    <property type="component" value="Unassembled WGS sequence"/>
</dbReference>
<dbReference type="CDD" id="cd10017">
    <property type="entry name" value="B3_DNA"/>
    <property type="match status" value="2"/>
</dbReference>
<keyword evidence="2" id="KW-0805">Transcription regulation</keyword>
<dbReference type="PANTHER" id="PTHR31391:SF156">
    <property type="entry name" value="TF-B3 DOMAIN-CONTAINING PROTEIN"/>
    <property type="match status" value="1"/>
</dbReference>
<keyword evidence="5" id="KW-0539">Nucleus</keyword>
<dbReference type="GO" id="GO:0003677">
    <property type="term" value="F:DNA binding"/>
    <property type="evidence" value="ECO:0007669"/>
    <property type="project" value="UniProtKB-KW"/>
</dbReference>
<feature type="domain" description="TF-B3" evidence="7">
    <location>
        <begin position="303"/>
        <end position="395"/>
    </location>
</feature>
<dbReference type="EMBL" id="DUZY01000007">
    <property type="protein sequence ID" value="DAD45997.1"/>
    <property type="molecule type" value="Genomic_DNA"/>
</dbReference>
<comment type="caution">
    <text evidence="8">The sequence shown here is derived from an EMBL/GenBank/DDBJ whole genome shotgun (WGS) entry which is preliminary data.</text>
</comment>
<evidence type="ECO:0000313" key="9">
    <source>
        <dbReference type="Proteomes" id="UP000607653"/>
    </source>
</evidence>
<keyword evidence="3" id="KW-0238">DNA-binding</keyword>
<feature type="compositionally biased region" description="Basic and acidic residues" evidence="6">
    <location>
        <begin position="235"/>
        <end position="256"/>
    </location>
</feature>
<proteinExistence type="predicted"/>
<evidence type="ECO:0000256" key="1">
    <source>
        <dbReference type="ARBA" id="ARBA00004123"/>
    </source>
</evidence>
<name>A0A822ZM65_NELNU</name>
<evidence type="ECO:0000256" key="5">
    <source>
        <dbReference type="ARBA" id="ARBA00023242"/>
    </source>
</evidence>
<feature type="domain" description="TF-B3" evidence="7">
    <location>
        <begin position="15"/>
        <end position="108"/>
    </location>
</feature>
<feature type="compositionally biased region" description="Basic and acidic residues" evidence="6">
    <location>
        <begin position="130"/>
        <end position="144"/>
    </location>
</feature>
<feature type="compositionally biased region" description="Basic and acidic residues" evidence="6">
    <location>
        <begin position="177"/>
        <end position="218"/>
    </location>
</feature>
<dbReference type="Gene3D" id="2.40.330.10">
    <property type="entry name" value="DNA-binding pseudobarrel domain"/>
    <property type="match status" value="2"/>
</dbReference>
<keyword evidence="4" id="KW-0804">Transcription</keyword>
<dbReference type="SMART" id="SM01019">
    <property type="entry name" value="B3"/>
    <property type="match status" value="2"/>
</dbReference>
<evidence type="ECO:0000313" key="8">
    <source>
        <dbReference type="EMBL" id="DAD45997.1"/>
    </source>
</evidence>
<dbReference type="Pfam" id="PF02362">
    <property type="entry name" value="B3"/>
    <property type="match status" value="2"/>
</dbReference>
<dbReference type="InterPro" id="IPR015300">
    <property type="entry name" value="DNA-bd_pseudobarrel_sf"/>
</dbReference>
<sequence length="401" mass="45835">MAESVRVCSETGRRPCFFKVFLPELSSERLKIPLAFLKHMKGQASGAVWLKGPSGNSWHANLISNPDGLFLEDGWKAFLKDHLIQVGDFLVFRYDGNLHFSVQVFDRSACEKEVAFDVKSNLGKDNNSFAEREEKKKTGEEKTTDVLGASSPSPFEAAALKRKRVDDDPPQAAQENFESKNDDENAFDKRFCGRKDATRTSERKESAPLSSKRKEGGRAPRNSSRLMYLSQTNACEHEPDERLPSEKQSKPSKLGREMMKGKKWKEMGILHRQCCFSRRFTTEKERKELFKALKSFTSGFPYFAKFMKSTYVCKKDSLPIAGCFAREHLPHDENGIILRTSNGAWIVELVQHSKRHFFGSGWRKFVRDSTIKEGDVCVFELVAKIEIHVHIFRGGKEYFCF</sequence>
<accession>A0A822ZM65</accession>
<reference evidence="8 9" key="1">
    <citation type="journal article" date="2020" name="Mol. Biol. Evol.">
        <title>Distinct Expression and Methylation Patterns for Genes with Different Fates following a Single Whole-Genome Duplication in Flowering Plants.</title>
        <authorList>
            <person name="Shi T."/>
            <person name="Rahmani R.S."/>
            <person name="Gugger P.F."/>
            <person name="Wang M."/>
            <person name="Li H."/>
            <person name="Zhang Y."/>
            <person name="Li Z."/>
            <person name="Wang Q."/>
            <person name="Van de Peer Y."/>
            <person name="Marchal K."/>
            <person name="Chen J."/>
        </authorList>
    </citation>
    <scope>NUCLEOTIDE SEQUENCE [LARGE SCALE GENOMIC DNA]</scope>
    <source>
        <tissue evidence="8">Leaf</tissue>
    </source>
</reference>
<feature type="compositionally biased region" description="Polar residues" evidence="6">
    <location>
        <begin position="221"/>
        <end position="234"/>
    </location>
</feature>
<evidence type="ECO:0000256" key="2">
    <source>
        <dbReference type="ARBA" id="ARBA00023015"/>
    </source>
</evidence>
<feature type="region of interest" description="Disordered" evidence="6">
    <location>
        <begin position="127"/>
        <end position="256"/>
    </location>
</feature>
<keyword evidence="9" id="KW-1185">Reference proteome</keyword>
<organism evidence="8 9">
    <name type="scientific">Nelumbo nucifera</name>
    <name type="common">Sacred lotus</name>
    <dbReference type="NCBI Taxonomy" id="4432"/>
    <lineage>
        <taxon>Eukaryota</taxon>
        <taxon>Viridiplantae</taxon>
        <taxon>Streptophyta</taxon>
        <taxon>Embryophyta</taxon>
        <taxon>Tracheophyta</taxon>
        <taxon>Spermatophyta</taxon>
        <taxon>Magnoliopsida</taxon>
        <taxon>Proteales</taxon>
        <taxon>Nelumbonaceae</taxon>
        <taxon>Nelumbo</taxon>
    </lineage>
</organism>
<dbReference type="InterPro" id="IPR044837">
    <property type="entry name" value="REM16-like"/>
</dbReference>
<protein>
    <recommendedName>
        <fullName evidence="7">TF-B3 domain-containing protein</fullName>
    </recommendedName>
</protein>
<dbReference type="GO" id="GO:0005634">
    <property type="term" value="C:nucleus"/>
    <property type="evidence" value="ECO:0007669"/>
    <property type="project" value="UniProtKB-SubCell"/>
</dbReference>
<evidence type="ECO:0000256" key="4">
    <source>
        <dbReference type="ARBA" id="ARBA00023163"/>
    </source>
</evidence>
<comment type="subcellular location">
    <subcellularLocation>
        <location evidence="1">Nucleus</location>
    </subcellularLocation>
</comment>
<evidence type="ECO:0000256" key="3">
    <source>
        <dbReference type="ARBA" id="ARBA00023125"/>
    </source>
</evidence>
<evidence type="ECO:0000259" key="7">
    <source>
        <dbReference type="PROSITE" id="PS50863"/>
    </source>
</evidence>
<gene>
    <name evidence="8" type="ORF">HUJ06_004227</name>
</gene>
<dbReference type="SUPFAM" id="SSF101936">
    <property type="entry name" value="DNA-binding pseudobarrel domain"/>
    <property type="match status" value="2"/>
</dbReference>
<dbReference type="PROSITE" id="PS50863">
    <property type="entry name" value="B3"/>
    <property type="match status" value="2"/>
</dbReference>
<dbReference type="AlphaFoldDB" id="A0A822ZM65"/>
<dbReference type="PANTHER" id="PTHR31391">
    <property type="entry name" value="B3 DOMAIN-CONTAINING PROTEIN OS11G0197600-RELATED"/>
    <property type="match status" value="1"/>
</dbReference>
<evidence type="ECO:0000256" key="6">
    <source>
        <dbReference type="SAM" id="MobiDB-lite"/>
    </source>
</evidence>